<sequence length="290" mass="31389">MPKVSGVIPSADSELPFLSSKRTLLGYSTVAKTVPGAIPSAAAGGPYHSAKRTRLEYSTVAKTVPGAIPSAAAGGPYHSAKRTRLDTSTSLSKTTNTSTSIPSSKTTNTSISTSSSKTTNTKNFLNLVNDFRKINNMSALKLDIGLVNSSLYHSKYLNEINFLTHDNPAFTSFSDRLKKTGASCKVRCAENIGFIYGDYNSAFKAWVDSPGHKANILGNFENMVPGVIPSDAAGLPYHSAKRARLEYNTVAKAYLIDTASKNEYHFNFPQNNSQKNSQKKSKKPKTYKKV</sequence>
<dbReference type="EMBL" id="MBFR01000523">
    <property type="protein sequence ID" value="PVU87275.1"/>
    <property type="molecule type" value="Genomic_DNA"/>
</dbReference>
<dbReference type="InterPro" id="IPR035940">
    <property type="entry name" value="CAP_sf"/>
</dbReference>
<dbReference type="STRING" id="133385.A0A2T9Y4K4"/>
<feature type="compositionally biased region" description="Basic residues" evidence="1">
    <location>
        <begin position="277"/>
        <end position="290"/>
    </location>
</feature>
<feature type="compositionally biased region" description="Low complexity" evidence="1">
    <location>
        <begin position="86"/>
        <end position="118"/>
    </location>
</feature>
<dbReference type="Proteomes" id="UP000245383">
    <property type="component" value="Unassembled WGS sequence"/>
</dbReference>
<evidence type="ECO:0000313" key="3">
    <source>
        <dbReference type="EMBL" id="PVU87275.1"/>
    </source>
</evidence>
<dbReference type="InterPro" id="IPR014044">
    <property type="entry name" value="CAP_dom"/>
</dbReference>
<dbReference type="PANTHER" id="PTHR31157">
    <property type="entry name" value="SCP DOMAIN-CONTAINING PROTEIN"/>
    <property type="match status" value="1"/>
</dbReference>
<accession>A0A2T9Y4K4</accession>
<dbReference type="OrthoDB" id="568194at2759"/>
<reference evidence="3 4" key="1">
    <citation type="journal article" date="2018" name="MBio">
        <title>Comparative Genomics Reveals the Core Gene Toolbox for the Fungus-Insect Symbiosis.</title>
        <authorList>
            <person name="Wang Y."/>
            <person name="Stata M."/>
            <person name="Wang W."/>
            <person name="Stajich J.E."/>
            <person name="White M.M."/>
            <person name="Moncalvo J.M."/>
        </authorList>
    </citation>
    <scope>NUCLEOTIDE SEQUENCE [LARGE SCALE GENOMIC DNA]</scope>
    <source>
        <strain evidence="3 4">SWE-8-4</strain>
    </source>
</reference>
<evidence type="ECO:0000256" key="1">
    <source>
        <dbReference type="SAM" id="MobiDB-lite"/>
    </source>
</evidence>
<organism evidence="3 4">
    <name type="scientific">Smittium simulii</name>
    <dbReference type="NCBI Taxonomy" id="133385"/>
    <lineage>
        <taxon>Eukaryota</taxon>
        <taxon>Fungi</taxon>
        <taxon>Fungi incertae sedis</taxon>
        <taxon>Zoopagomycota</taxon>
        <taxon>Kickxellomycotina</taxon>
        <taxon>Harpellomycetes</taxon>
        <taxon>Harpellales</taxon>
        <taxon>Legeriomycetaceae</taxon>
        <taxon>Smittium</taxon>
    </lineage>
</organism>
<dbReference type="Pfam" id="PF00188">
    <property type="entry name" value="CAP"/>
    <property type="match status" value="1"/>
</dbReference>
<dbReference type="PANTHER" id="PTHR31157:SF1">
    <property type="entry name" value="SCP DOMAIN-CONTAINING PROTEIN"/>
    <property type="match status" value="1"/>
</dbReference>
<proteinExistence type="predicted"/>
<keyword evidence="4" id="KW-1185">Reference proteome</keyword>
<feature type="region of interest" description="Disordered" evidence="1">
    <location>
        <begin position="267"/>
        <end position="290"/>
    </location>
</feature>
<dbReference type="CDD" id="cd05379">
    <property type="entry name" value="CAP_bacterial"/>
    <property type="match status" value="1"/>
</dbReference>
<comment type="caution">
    <text evidence="3">The sequence shown here is derived from an EMBL/GenBank/DDBJ whole genome shotgun (WGS) entry which is preliminary data.</text>
</comment>
<feature type="region of interest" description="Disordered" evidence="1">
    <location>
        <begin position="71"/>
        <end position="118"/>
    </location>
</feature>
<evidence type="ECO:0000313" key="4">
    <source>
        <dbReference type="Proteomes" id="UP000245383"/>
    </source>
</evidence>
<protein>
    <recommendedName>
        <fullName evidence="2">SCP domain-containing protein</fullName>
    </recommendedName>
</protein>
<dbReference type="Gene3D" id="3.40.33.10">
    <property type="entry name" value="CAP"/>
    <property type="match status" value="1"/>
</dbReference>
<evidence type="ECO:0000259" key="2">
    <source>
        <dbReference type="Pfam" id="PF00188"/>
    </source>
</evidence>
<dbReference type="SUPFAM" id="SSF55797">
    <property type="entry name" value="PR-1-like"/>
    <property type="match status" value="1"/>
</dbReference>
<feature type="domain" description="SCP" evidence="2">
    <location>
        <begin position="125"/>
        <end position="217"/>
    </location>
</feature>
<dbReference type="AlphaFoldDB" id="A0A2T9Y4K4"/>
<name>A0A2T9Y4K4_9FUNG</name>
<gene>
    <name evidence="3" type="ORF">BB561_006404</name>
</gene>